<name>A0A381ZRQ8_9ZZZZ</name>
<dbReference type="Pfam" id="PF00994">
    <property type="entry name" value="MoCF_biosynth"/>
    <property type="match status" value="1"/>
</dbReference>
<dbReference type="PANTHER" id="PTHR13939:SF0">
    <property type="entry name" value="NMN AMIDOHYDROLASE-LIKE PROTEIN YFAY"/>
    <property type="match status" value="1"/>
</dbReference>
<dbReference type="EMBL" id="UINC01022277">
    <property type="protein sequence ID" value="SVA91562.1"/>
    <property type="molecule type" value="Genomic_DNA"/>
</dbReference>
<dbReference type="PIRSF" id="PIRSF006728">
    <property type="entry name" value="CinA"/>
    <property type="match status" value="1"/>
</dbReference>
<dbReference type="NCBIfam" id="NF001813">
    <property type="entry name" value="PRK00549.1"/>
    <property type="match status" value="1"/>
</dbReference>
<dbReference type="InterPro" id="IPR008135">
    <property type="entry name" value="Competence-induced_CinA"/>
</dbReference>
<dbReference type="PANTHER" id="PTHR13939">
    <property type="entry name" value="NICOTINAMIDE-NUCLEOTIDE AMIDOHYDROLASE PNCC"/>
    <property type="match status" value="1"/>
</dbReference>
<dbReference type="NCBIfam" id="TIGR00199">
    <property type="entry name" value="PncC_domain"/>
    <property type="match status" value="1"/>
</dbReference>
<organism evidence="2">
    <name type="scientific">marine metagenome</name>
    <dbReference type="NCBI Taxonomy" id="408172"/>
    <lineage>
        <taxon>unclassified sequences</taxon>
        <taxon>metagenomes</taxon>
        <taxon>ecological metagenomes</taxon>
    </lineage>
</organism>
<dbReference type="Gene3D" id="3.40.980.10">
    <property type="entry name" value="MoaB/Mog-like domain"/>
    <property type="match status" value="1"/>
</dbReference>
<gene>
    <name evidence="2" type="ORF">METZ01_LOCUS144416</name>
</gene>
<dbReference type="SUPFAM" id="SSF53218">
    <property type="entry name" value="Molybdenum cofactor biosynthesis proteins"/>
    <property type="match status" value="1"/>
</dbReference>
<dbReference type="NCBIfam" id="TIGR00200">
    <property type="entry name" value="cinA_nterm"/>
    <property type="match status" value="1"/>
</dbReference>
<dbReference type="SMART" id="SM00852">
    <property type="entry name" value="MoCF_biosynth"/>
    <property type="match status" value="1"/>
</dbReference>
<feature type="domain" description="MoaB/Mog" evidence="1">
    <location>
        <begin position="4"/>
        <end position="171"/>
    </location>
</feature>
<dbReference type="CDD" id="cd00885">
    <property type="entry name" value="cinA"/>
    <property type="match status" value="1"/>
</dbReference>
<dbReference type="Pfam" id="PF02464">
    <property type="entry name" value="CinA"/>
    <property type="match status" value="1"/>
</dbReference>
<sequence length="406" mass="44679">MKAALITIGNELLSGFTVNTNASWIGLELGKIGIEITVHHTIQDIKSDIIFELEKLSEKASAVIVTGGLGPTHDDVTASAFYSYFDDTPVFDEEYWNDLTDRFSKINYKIPDLNRNQAMRPEKGEIIQNKLGSARGLYFKEGGCHFFALPGVPKEMKAMLNNSVIPILKGQVTNPLITRTIRTTGIPESSLAEKINEKINIDYSQCSIAFLPKLTGVDIRLFGQDAQNIRDMEELLTPVIEKYIYGYEDVSLEEIVGNQLRELGLTLATAESCTGGLLGHRITGLSGSSDYYLGGVVSYNNEAKMELLGVRKKTLEKFGAVSEETVREMAQGVQSLFKSDLGISISGIAGPMGGTPEKPVGLIYIGLSFGKEVAVKKFNFFRDRDSNKRISSQVALNMIRLALKNE</sequence>
<dbReference type="Gene3D" id="3.30.70.2860">
    <property type="match status" value="1"/>
</dbReference>
<dbReference type="Gene3D" id="3.90.950.20">
    <property type="entry name" value="CinA-like"/>
    <property type="match status" value="1"/>
</dbReference>
<evidence type="ECO:0000259" key="1">
    <source>
        <dbReference type="SMART" id="SM00852"/>
    </source>
</evidence>
<proteinExistence type="inferred from homology"/>
<dbReference type="InterPro" id="IPR041424">
    <property type="entry name" value="CinA_KH"/>
</dbReference>
<dbReference type="AlphaFoldDB" id="A0A381ZRQ8"/>
<dbReference type="InterPro" id="IPR008136">
    <property type="entry name" value="CinA_C"/>
</dbReference>
<dbReference type="InterPro" id="IPR001453">
    <property type="entry name" value="MoaB/Mog_dom"/>
</dbReference>
<dbReference type="InterPro" id="IPR036425">
    <property type="entry name" value="MoaB/Mog-like_dom_sf"/>
</dbReference>
<dbReference type="InterPro" id="IPR050101">
    <property type="entry name" value="CinA"/>
</dbReference>
<dbReference type="Pfam" id="PF18146">
    <property type="entry name" value="CinA_KH"/>
    <property type="match status" value="1"/>
</dbReference>
<reference evidence="2" key="1">
    <citation type="submission" date="2018-05" db="EMBL/GenBank/DDBJ databases">
        <authorList>
            <person name="Lanie J.A."/>
            <person name="Ng W.-L."/>
            <person name="Kazmierczak K.M."/>
            <person name="Andrzejewski T.M."/>
            <person name="Davidsen T.M."/>
            <person name="Wayne K.J."/>
            <person name="Tettelin H."/>
            <person name="Glass J.I."/>
            <person name="Rusch D."/>
            <person name="Podicherti R."/>
            <person name="Tsui H.-C.T."/>
            <person name="Winkler M.E."/>
        </authorList>
    </citation>
    <scope>NUCLEOTIDE SEQUENCE</scope>
</reference>
<dbReference type="SUPFAM" id="SSF142433">
    <property type="entry name" value="CinA-like"/>
    <property type="match status" value="1"/>
</dbReference>
<protein>
    <recommendedName>
        <fullName evidence="1">MoaB/Mog domain-containing protein</fullName>
    </recommendedName>
</protein>
<evidence type="ECO:0000313" key="2">
    <source>
        <dbReference type="EMBL" id="SVA91562.1"/>
    </source>
</evidence>
<accession>A0A381ZRQ8</accession>
<dbReference type="InterPro" id="IPR036653">
    <property type="entry name" value="CinA-like_C"/>
</dbReference>
<dbReference type="HAMAP" id="MF_00226_B">
    <property type="entry name" value="CinA_B"/>
    <property type="match status" value="1"/>
</dbReference>